<proteinExistence type="inferred from homology"/>
<name>A0A194R467_PAPMA</name>
<sequence>MYHQLSKVTGRLVSATHLQSPLFPVAPIALQRVEVPKIQYNTSHMSTVTEASACPAPGSQKLIPGTNIPYAPVPENIRRKQEIFQKHNDLPVFLKGGPFDGILYRFTMTLCVLGLAGIAHTIYKHAVPKKN</sequence>
<dbReference type="CDD" id="cd00928">
    <property type="entry name" value="Cyt_c_Oxidase_VIIa"/>
    <property type="match status" value="1"/>
</dbReference>
<dbReference type="InParanoid" id="A0A194R467"/>
<dbReference type="Proteomes" id="UP000053240">
    <property type="component" value="Unassembled WGS sequence"/>
</dbReference>
<keyword evidence="7" id="KW-0812">Transmembrane</keyword>
<comment type="similarity">
    <text evidence="2">Belongs to the cytochrome c oxidase VIIa family.</text>
</comment>
<dbReference type="STRING" id="76193.A0A194R467"/>
<evidence type="ECO:0000313" key="9">
    <source>
        <dbReference type="Proteomes" id="UP000053240"/>
    </source>
</evidence>
<dbReference type="OrthoDB" id="5966508at2759"/>
<dbReference type="GO" id="GO:0006123">
    <property type="term" value="P:mitochondrial electron transport, cytochrome c to oxygen"/>
    <property type="evidence" value="ECO:0007669"/>
    <property type="project" value="InterPro"/>
</dbReference>
<comment type="subcellular location">
    <subcellularLocation>
        <location evidence="1">Mitochondrion inner membrane</location>
    </subcellularLocation>
</comment>
<dbReference type="InterPro" id="IPR036539">
    <property type="entry name" value="Cyt_c_oxidase_su7a_sf"/>
</dbReference>
<dbReference type="PANTHER" id="PTHR10510:SF11">
    <property type="entry name" value="CYTOCHROME C OXIDASE SUBUNIT 7A, MITOCHONDRIAL"/>
    <property type="match status" value="1"/>
</dbReference>
<keyword evidence="3" id="KW-0999">Mitochondrion inner membrane</keyword>
<dbReference type="InterPro" id="IPR003177">
    <property type="entry name" value="Cytc_oxidase_su7a_met"/>
</dbReference>
<keyword evidence="5" id="KW-0496">Mitochondrion</keyword>
<keyword evidence="4" id="KW-0809">Transit peptide</keyword>
<keyword evidence="9" id="KW-1185">Reference proteome</keyword>
<evidence type="ECO:0000256" key="3">
    <source>
        <dbReference type="ARBA" id="ARBA00022792"/>
    </source>
</evidence>
<organism evidence="8 9">
    <name type="scientific">Papilio machaon</name>
    <name type="common">Old World swallowtail butterfly</name>
    <dbReference type="NCBI Taxonomy" id="76193"/>
    <lineage>
        <taxon>Eukaryota</taxon>
        <taxon>Metazoa</taxon>
        <taxon>Ecdysozoa</taxon>
        <taxon>Arthropoda</taxon>
        <taxon>Hexapoda</taxon>
        <taxon>Insecta</taxon>
        <taxon>Pterygota</taxon>
        <taxon>Neoptera</taxon>
        <taxon>Endopterygota</taxon>
        <taxon>Lepidoptera</taxon>
        <taxon>Glossata</taxon>
        <taxon>Ditrysia</taxon>
        <taxon>Papilionoidea</taxon>
        <taxon>Papilionidae</taxon>
        <taxon>Papilioninae</taxon>
        <taxon>Papilio</taxon>
    </lineage>
</organism>
<dbReference type="GO" id="GO:0045277">
    <property type="term" value="C:respiratory chain complex IV"/>
    <property type="evidence" value="ECO:0007669"/>
    <property type="project" value="InterPro"/>
</dbReference>
<dbReference type="GO" id="GO:0005743">
    <property type="term" value="C:mitochondrial inner membrane"/>
    <property type="evidence" value="ECO:0007669"/>
    <property type="project" value="UniProtKB-SubCell"/>
</dbReference>
<evidence type="ECO:0000256" key="5">
    <source>
        <dbReference type="ARBA" id="ARBA00023128"/>
    </source>
</evidence>
<gene>
    <name evidence="8" type="ORF">RR48_06405</name>
</gene>
<dbReference type="KEGG" id="pmac:106714088"/>
<protein>
    <submittedName>
        <fullName evidence="8">Cytochrome c oxidase subunit 7A1, mitochondrial</fullName>
    </submittedName>
</protein>
<evidence type="ECO:0000256" key="4">
    <source>
        <dbReference type="ARBA" id="ARBA00022946"/>
    </source>
</evidence>
<dbReference type="AlphaFoldDB" id="A0A194R467"/>
<evidence type="ECO:0000256" key="2">
    <source>
        <dbReference type="ARBA" id="ARBA00009331"/>
    </source>
</evidence>
<dbReference type="GO" id="GO:0002082">
    <property type="term" value="P:regulation of oxidative phosphorylation"/>
    <property type="evidence" value="ECO:0007669"/>
    <property type="project" value="TreeGrafter"/>
</dbReference>
<reference evidence="8 9" key="1">
    <citation type="journal article" date="2015" name="Nat. Commun.">
        <title>Outbred genome sequencing and CRISPR/Cas9 gene editing in butterflies.</title>
        <authorList>
            <person name="Li X."/>
            <person name="Fan D."/>
            <person name="Zhang W."/>
            <person name="Liu G."/>
            <person name="Zhang L."/>
            <person name="Zhao L."/>
            <person name="Fang X."/>
            <person name="Chen L."/>
            <person name="Dong Y."/>
            <person name="Chen Y."/>
            <person name="Ding Y."/>
            <person name="Zhao R."/>
            <person name="Feng M."/>
            <person name="Zhu Y."/>
            <person name="Feng Y."/>
            <person name="Jiang X."/>
            <person name="Zhu D."/>
            <person name="Xiang H."/>
            <person name="Feng X."/>
            <person name="Li S."/>
            <person name="Wang J."/>
            <person name="Zhang G."/>
            <person name="Kronforst M.R."/>
            <person name="Wang W."/>
        </authorList>
    </citation>
    <scope>NUCLEOTIDE SEQUENCE [LARGE SCALE GENOMIC DNA]</scope>
    <source>
        <strain evidence="8">Ya'a_city_454_Pm</strain>
        <tissue evidence="8">Whole body</tissue>
    </source>
</reference>
<evidence type="ECO:0000256" key="1">
    <source>
        <dbReference type="ARBA" id="ARBA00004273"/>
    </source>
</evidence>
<dbReference type="EMBL" id="KQ460845">
    <property type="protein sequence ID" value="KPJ12035.1"/>
    <property type="molecule type" value="Genomic_DNA"/>
</dbReference>
<evidence type="ECO:0000313" key="8">
    <source>
        <dbReference type="EMBL" id="KPJ12035.1"/>
    </source>
</evidence>
<keyword evidence="6 7" id="KW-0472">Membrane</keyword>
<dbReference type="PANTHER" id="PTHR10510">
    <property type="entry name" value="CYTOCHROME C OXIDASE POLYPEPTIDE 7A"/>
    <property type="match status" value="1"/>
</dbReference>
<dbReference type="SUPFAM" id="SSF81419">
    <property type="entry name" value="Mitochondrial cytochrome c oxidase subunit VIIa"/>
    <property type="match status" value="1"/>
</dbReference>
<evidence type="ECO:0000256" key="7">
    <source>
        <dbReference type="SAM" id="Phobius"/>
    </source>
</evidence>
<keyword evidence="7" id="KW-1133">Transmembrane helix</keyword>
<dbReference type="GO" id="GO:0097250">
    <property type="term" value="P:mitochondrial respirasome assembly"/>
    <property type="evidence" value="ECO:0007669"/>
    <property type="project" value="TreeGrafter"/>
</dbReference>
<evidence type="ECO:0000256" key="6">
    <source>
        <dbReference type="ARBA" id="ARBA00023136"/>
    </source>
</evidence>
<feature type="transmembrane region" description="Helical" evidence="7">
    <location>
        <begin position="102"/>
        <end position="123"/>
    </location>
</feature>
<dbReference type="Gene3D" id="4.10.91.10">
    <property type="entry name" value="Cytochrome c oxidase, subunit VIIa"/>
    <property type="match status" value="1"/>
</dbReference>
<accession>A0A194R467</accession>
<dbReference type="FunFam" id="4.10.91.10:FF:000001">
    <property type="entry name" value="Cytochrome c oxidase subunit 7A1, mitochondrial"/>
    <property type="match status" value="1"/>
</dbReference>